<name>A0A8H3BQZ8_9AGAM</name>
<gene>
    <name evidence="2" type="ORF">RDB_LOCUS97117</name>
</gene>
<protein>
    <submittedName>
        <fullName evidence="2">Uncharacterized protein</fullName>
    </submittedName>
</protein>
<sequence>MHKERTGLLDLPAELLFEILAHSTSCHLPLVNKYLLQTFRYAPPSCRAYFILGRLDPSALSVPGIILQSALSYPICTENVLNFLEHIHPLVSLRRSELKAIRVPPGRWIFRKLQSQPKPKRRRKYASNSTPAPPSSKHHTDPLKFLEFLESRYTLSFSAQGSAFALAMCVRAGPAQHPLLQLLLRNGADPGAKSCLPLQIAAALGDLNALKLMIEPSTELPAQGTTGGKRRRMEDRVQPTTKVLSAAVKERHIEVAEWLMHEKGVVPDMATMRILQHA</sequence>
<evidence type="ECO:0000313" key="2">
    <source>
        <dbReference type="EMBL" id="CAE6461917.1"/>
    </source>
</evidence>
<dbReference type="AlphaFoldDB" id="A0A8H3BQZ8"/>
<dbReference type="SUPFAM" id="SSF140860">
    <property type="entry name" value="Pseudo ankyrin repeat-like"/>
    <property type="match status" value="1"/>
</dbReference>
<evidence type="ECO:0000313" key="3">
    <source>
        <dbReference type="Proteomes" id="UP000663843"/>
    </source>
</evidence>
<dbReference type="InterPro" id="IPR036770">
    <property type="entry name" value="Ankyrin_rpt-contain_sf"/>
</dbReference>
<organism evidence="2 3">
    <name type="scientific">Rhizoctonia solani</name>
    <dbReference type="NCBI Taxonomy" id="456999"/>
    <lineage>
        <taxon>Eukaryota</taxon>
        <taxon>Fungi</taxon>
        <taxon>Dikarya</taxon>
        <taxon>Basidiomycota</taxon>
        <taxon>Agaricomycotina</taxon>
        <taxon>Agaricomycetes</taxon>
        <taxon>Cantharellales</taxon>
        <taxon>Ceratobasidiaceae</taxon>
        <taxon>Rhizoctonia</taxon>
    </lineage>
</organism>
<proteinExistence type="predicted"/>
<accession>A0A8H3BQZ8</accession>
<dbReference type="Proteomes" id="UP000663843">
    <property type="component" value="Unassembled WGS sequence"/>
</dbReference>
<dbReference type="EMBL" id="CAJMWT010003049">
    <property type="protein sequence ID" value="CAE6461917.1"/>
    <property type="molecule type" value="Genomic_DNA"/>
</dbReference>
<dbReference type="Gene3D" id="1.25.40.20">
    <property type="entry name" value="Ankyrin repeat-containing domain"/>
    <property type="match status" value="1"/>
</dbReference>
<feature type="region of interest" description="Disordered" evidence="1">
    <location>
        <begin position="115"/>
        <end position="140"/>
    </location>
</feature>
<evidence type="ECO:0000256" key="1">
    <source>
        <dbReference type="SAM" id="MobiDB-lite"/>
    </source>
</evidence>
<feature type="region of interest" description="Disordered" evidence="1">
    <location>
        <begin position="220"/>
        <end position="239"/>
    </location>
</feature>
<comment type="caution">
    <text evidence="2">The sequence shown here is derived from an EMBL/GenBank/DDBJ whole genome shotgun (WGS) entry which is preliminary data.</text>
</comment>
<reference evidence="2" key="1">
    <citation type="submission" date="2021-01" db="EMBL/GenBank/DDBJ databases">
        <authorList>
            <person name="Kaushik A."/>
        </authorList>
    </citation>
    <scope>NUCLEOTIDE SEQUENCE</scope>
    <source>
        <strain evidence="2">AG2-2IIIB</strain>
    </source>
</reference>